<comment type="caution">
    <text evidence="1">The sequence shown here is derived from an EMBL/GenBank/DDBJ whole genome shotgun (WGS) entry which is preliminary data.</text>
</comment>
<name>A0A9X2I2P2_9BACI</name>
<evidence type="ECO:0000313" key="1">
    <source>
        <dbReference type="EMBL" id="MCL7747036.1"/>
    </source>
</evidence>
<gene>
    <name evidence="1" type="ORF">MF646_07855</name>
</gene>
<dbReference type="EMBL" id="JAKRYL010000006">
    <property type="protein sequence ID" value="MCL7747036.1"/>
    <property type="molecule type" value="Genomic_DNA"/>
</dbReference>
<sequence length="291" mass="34301">MSIIRNHGLSHTRLYKIWSRMKQSCYNPNYKGYRKCGRYGINMCDEWKNNFLMFYQWAINNGYHEDLSIVRKCNKNDFKPENCKWDIPERGGVSKQVAYYLEIDEVTKTLSEWAEYFNFPVAHVYYNYIHESARTKEELCKKIECQVDTDIEGRRYSLLELSLMSGISISILEQRVKAGMFETGILNTKGIIPKTRIFKVKGELLSLSQIAMKYGINKGTLEGRARRYFDGNVLIAPINKRNQPLKINIRGKLYTLKELAKYSGVSYNTIRTRYYRERKRGEELISTPYFQ</sequence>
<organism evidence="1 2">
    <name type="scientific">Halalkalibacter alkaliphilus</name>
    <dbReference type="NCBI Taxonomy" id="2917993"/>
    <lineage>
        <taxon>Bacteria</taxon>
        <taxon>Bacillati</taxon>
        <taxon>Bacillota</taxon>
        <taxon>Bacilli</taxon>
        <taxon>Bacillales</taxon>
        <taxon>Bacillaceae</taxon>
        <taxon>Halalkalibacter</taxon>
    </lineage>
</organism>
<dbReference type="RefSeq" id="WP_250095937.1">
    <property type="nucleotide sequence ID" value="NZ_JAKRYL010000006.1"/>
</dbReference>
<protein>
    <submittedName>
        <fullName evidence="1">Uncharacterized protein</fullName>
    </submittedName>
</protein>
<proteinExistence type="predicted"/>
<dbReference type="Proteomes" id="UP001139150">
    <property type="component" value="Unassembled WGS sequence"/>
</dbReference>
<evidence type="ECO:0000313" key="2">
    <source>
        <dbReference type="Proteomes" id="UP001139150"/>
    </source>
</evidence>
<reference evidence="1" key="1">
    <citation type="submission" date="2022-02" db="EMBL/GenBank/DDBJ databases">
        <title>Halalkalibacter sp. nov. isolated from Lonar Lake, India.</title>
        <authorList>
            <person name="Joshi A."/>
            <person name="Thite S."/>
            <person name="Lodha T."/>
        </authorList>
    </citation>
    <scope>NUCLEOTIDE SEQUENCE</scope>
    <source>
        <strain evidence="1">MEB205</strain>
    </source>
</reference>
<dbReference type="AlphaFoldDB" id="A0A9X2I2P2"/>
<keyword evidence="2" id="KW-1185">Reference proteome</keyword>
<accession>A0A9X2I2P2</accession>